<dbReference type="RefSeq" id="WP_055433876.1">
    <property type="nucleotide sequence ID" value="NZ_CYHA01000003.1"/>
</dbReference>
<dbReference type="InterPro" id="IPR037523">
    <property type="entry name" value="VOC_core"/>
</dbReference>
<dbReference type="Pfam" id="PF00903">
    <property type="entry name" value="Glyoxalase"/>
    <property type="match status" value="1"/>
</dbReference>
<gene>
    <name evidence="2" type="ORF">Ga0061063_1667</name>
</gene>
<dbReference type="PANTHER" id="PTHR36503:SF1">
    <property type="entry name" value="BLR2520 PROTEIN"/>
    <property type="match status" value="1"/>
</dbReference>
<dbReference type="PANTHER" id="PTHR36503">
    <property type="entry name" value="BLR2520 PROTEIN"/>
    <property type="match status" value="1"/>
</dbReference>
<evidence type="ECO:0000313" key="2">
    <source>
        <dbReference type="EMBL" id="CUA83285.1"/>
    </source>
</evidence>
<dbReference type="STRING" id="375574.GCA_001418035_01458"/>
<organism evidence="2 3">
    <name type="scientific">Gulbenkiania indica</name>
    <dbReference type="NCBI Taxonomy" id="375574"/>
    <lineage>
        <taxon>Bacteria</taxon>
        <taxon>Pseudomonadati</taxon>
        <taxon>Pseudomonadota</taxon>
        <taxon>Betaproteobacteria</taxon>
        <taxon>Neisseriales</taxon>
        <taxon>Chromobacteriaceae</taxon>
        <taxon>Gulbenkiania</taxon>
    </lineage>
</organism>
<reference evidence="3" key="1">
    <citation type="submission" date="2015-08" db="EMBL/GenBank/DDBJ databases">
        <authorList>
            <person name="Varghese N."/>
        </authorList>
    </citation>
    <scope>NUCLEOTIDE SEQUENCE [LARGE SCALE GENOMIC DNA]</scope>
    <source>
        <strain evidence="3">DSM 17901</strain>
    </source>
</reference>
<dbReference type="EMBL" id="CYHA01000003">
    <property type="protein sequence ID" value="CUA83285.1"/>
    <property type="molecule type" value="Genomic_DNA"/>
</dbReference>
<evidence type="ECO:0000313" key="3">
    <source>
        <dbReference type="Proteomes" id="UP000243535"/>
    </source>
</evidence>
<sequence>MEARLSMVTLGVGDLDRAVAFYEQVLCLPRVPMPEGAGVAFFELGKTWLSLYPRARLAEDVTVADSSPSAFPGFTLAHNVATPQAVDTLLAEVAERGGEIVKPAQDVFWGGRSGYFRDTDGFLWEVAWNPGFPHA</sequence>
<feature type="domain" description="VOC" evidence="1">
    <location>
        <begin position="4"/>
        <end position="129"/>
    </location>
</feature>
<dbReference type="Proteomes" id="UP000243535">
    <property type="component" value="Unassembled WGS sequence"/>
</dbReference>
<keyword evidence="3" id="KW-1185">Reference proteome</keyword>
<name>A0A0K6GXI4_9NEIS</name>
<dbReference type="Gene3D" id="3.10.180.10">
    <property type="entry name" value="2,3-Dihydroxybiphenyl 1,2-Dioxygenase, domain 1"/>
    <property type="match status" value="1"/>
</dbReference>
<proteinExistence type="predicted"/>
<accession>A0A0K6GXI4</accession>
<dbReference type="CDD" id="cd07251">
    <property type="entry name" value="VOC_like"/>
    <property type="match status" value="1"/>
</dbReference>
<dbReference type="InterPro" id="IPR029068">
    <property type="entry name" value="Glyas_Bleomycin-R_OHBP_Dase"/>
</dbReference>
<evidence type="ECO:0000259" key="1">
    <source>
        <dbReference type="PROSITE" id="PS51819"/>
    </source>
</evidence>
<dbReference type="InterPro" id="IPR004360">
    <property type="entry name" value="Glyas_Fos-R_dOase_dom"/>
</dbReference>
<dbReference type="OrthoDB" id="9797663at2"/>
<dbReference type="AlphaFoldDB" id="A0A0K6GXI4"/>
<dbReference type="PROSITE" id="PS51819">
    <property type="entry name" value="VOC"/>
    <property type="match status" value="1"/>
</dbReference>
<dbReference type="SUPFAM" id="SSF54593">
    <property type="entry name" value="Glyoxalase/Bleomycin resistance protein/Dihydroxybiphenyl dioxygenase"/>
    <property type="match status" value="1"/>
</dbReference>
<protein>
    <submittedName>
        <fullName evidence="2">Uncharacterized conserved protein PhnB, glyoxalase superfamily</fullName>
    </submittedName>
</protein>